<dbReference type="Gene3D" id="3.30.70.1070">
    <property type="entry name" value="Sporulation related repeat"/>
    <property type="match status" value="1"/>
</dbReference>
<name>Q1N6P8_9GAMM</name>
<feature type="transmembrane region" description="Helical" evidence="1">
    <location>
        <begin position="9"/>
        <end position="27"/>
    </location>
</feature>
<organism evidence="3 4">
    <name type="scientific">Bermanella marisrubri</name>
    <dbReference type="NCBI Taxonomy" id="207949"/>
    <lineage>
        <taxon>Bacteria</taxon>
        <taxon>Pseudomonadati</taxon>
        <taxon>Pseudomonadota</taxon>
        <taxon>Gammaproteobacteria</taxon>
        <taxon>Oceanospirillales</taxon>
        <taxon>Oceanospirillaceae</taxon>
        <taxon>Bermanella</taxon>
    </lineage>
</organism>
<dbReference type="EMBL" id="AAQH01000001">
    <property type="protein sequence ID" value="EAT13544.1"/>
    <property type="molecule type" value="Genomic_DNA"/>
</dbReference>
<dbReference type="GO" id="GO:0030428">
    <property type="term" value="C:cell septum"/>
    <property type="evidence" value="ECO:0007669"/>
    <property type="project" value="TreeGrafter"/>
</dbReference>
<dbReference type="GO" id="GO:0032506">
    <property type="term" value="P:cytokinetic process"/>
    <property type="evidence" value="ECO:0007669"/>
    <property type="project" value="TreeGrafter"/>
</dbReference>
<gene>
    <name evidence="3" type="ORF">RED65_09139</name>
</gene>
<dbReference type="InterPro" id="IPR007730">
    <property type="entry name" value="SPOR-like_dom"/>
</dbReference>
<dbReference type="Pfam" id="PF05036">
    <property type="entry name" value="SPOR"/>
    <property type="match status" value="1"/>
</dbReference>
<feature type="domain" description="SPOR" evidence="2">
    <location>
        <begin position="98"/>
        <end position="175"/>
    </location>
</feature>
<proteinExistence type="predicted"/>
<evidence type="ECO:0000256" key="1">
    <source>
        <dbReference type="SAM" id="Phobius"/>
    </source>
</evidence>
<dbReference type="HOGENOM" id="CLU_068683_2_0_6"/>
<keyword evidence="1" id="KW-1133">Transmembrane helix</keyword>
<keyword evidence="1" id="KW-0812">Transmembrane</keyword>
<evidence type="ECO:0000259" key="2">
    <source>
        <dbReference type="PROSITE" id="PS51724"/>
    </source>
</evidence>
<evidence type="ECO:0000313" key="4">
    <source>
        <dbReference type="Proteomes" id="UP000004263"/>
    </source>
</evidence>
<dbReference type="RefSeq" id="WP_007016965.1">
    <property type="nucleotide sequence ID" value="NZ_CH724113.1"/>
</dbReference>
<dbReference type="PANTHER" id="PTHR38687:SF1">
    <property type="entry name" value="CELL DIVISION PROTEIN DEDD"/>
    <property type="match status" value="1"/>
</dbReference>
<evidence type="ECO:0000313" key="3">
    <source>
        <dbReference type="EMBL" id="EAT13544.1"/>
    </source>
</evidence>
<protein>
    <recommendedName>
        <fullName evidence="2">SPOR domain-containing protein</fullName>
    </recommendedName>
</protein>
<dbReference type="PROSITE" id="PS51724">
    <property type="entry name" value="SPOR"/>
    <property type="match status" value="1"/>
</dbReference>
<comment type="caution">
    <text evidence="3">The sequence shown here is derived from an EMBL/GenBank/DDBJ whole genome shotgun (WGS) entry which is preliminary data.</text>
</comment>
<dbReference type="Proteomes" id="UP000004263">
    <property type="component" value="Unassembled WGS sequence"/>
</dbReference>
<dbReference type="AlphaFoldDB" id="Q1N6P8"/>
<sequence>MDEGIKRKLVGSAVLVVVALIVLPLIAPKAKNAAYLSEQVPLETDIPNMDMALPKSLSLRQIRPPESQASETIDVNEFEVDGKKVASATIDVPVKKEDGQALLWQIRVGSFAEAKNAIKLRNALREKGYKAFERLSEDGQYTRVFIGPSTQKTWLSDQLLVLEKEFGVKGELRLFTQ</sequence>
<dbReference type="InterPro" id="IPR036680">
    <property type="entry name" value="SPOR-like_sf"/>
</dbReference>
<dbReference type="STRING" id="207949.RED65_09139"/>
<reference evidence="3 4" key="1">
    <citation type="submission" date="2006-03" db="EMBL/GenBank/DDBJ databases">
        <authorList>
            <person name="Pinhassi J."/>
            <person name="Pedros-Alio C."/>
            <person name="Ferriera S."/>
            <person name="Johnson J."/>
            <person name="Kravitz S."/>
            <person name="Halpern A."/>
            <person name="Remington K."/>
            <person name="Beeson K."/>
            <person name="Tran B."/>
            <person name="Rogers Y.-H."/>
            <person name="Friedman R."/>
            <person name="Venter J.C."/>
        </authorList>
    </citation>
    <scope>NUCLEOTIDE SEQUENCE [LARGE SCALE GENOMIC DNA]</scope>
    <source>
        <strain evidence="3 4">RED65</strain>
    </source>
</reference>
<dbReference type="PANTHER" id="PTHR38687">
    <property type="entry name" value="CELL DIVISION PROTEIN DEDD-RELATED"/>
    <property type="match status" value="1"/>
</dbReference>
<dbReference type="InterPro" id="IPR052521">
    <property type="entry name" value="Cell_div_SPOR-domain"/>
</dbReference>
<dbReference type="GO" id="GO:0042834">
    <property type="term" value="F:peptidoglycan binding"/>
    <property type="evidence" value="ECO:0007669"/>
    <property type="project" value="InterPro"/>
</dbReference>
<dbReference type="OrthoDB" id="7069135at2"/>
<keyword evidence="4" id="KW-1185">Reference proteome</keyword>
<keyword evidence="1" id="KW-0472">Membrane</keyword>
<accession>Q1N6P8</accession>
<dbReference type="GO" id="GO:0032153">
    <property type="term" value="C:cell division site"/>
    <property type="evidence" value="ECO:0007669"/>
    <property type="project" value="TreeGrafter"/>
</dbReference>
<dbReference type="SUPFAM" id="SSF110997">
    <property type="entry name" value="Sporulation related repeat"/>
    <property type="match status" value="1"/>
</dbReference>